<accession>A0A699WB82</accession>
<dbReference type="AlphaFoldDB" id="A0A699WB82"/>
<proteinExistence type="predicted"/>
<evidence type="ECO:0000313" key="2">
    <source>
        <dbReference type="EMBL" id="GFD44547.1"/>
    </source>
</evidence>
<feature type="compositionally biased region" description="Acidic residues" evidence="1">
    <location>
        <begin position="14"/>
        <end position="23"/>
    </location>
</feature>
<feature type="non-terminal residue" evidence="2">
    <location>
        <position position="1"/>
    </location>
</feature>
<feature type="region of interest" description="Disordered" evidence="1">
    <location>
        <begin position="1"/>
        <end position="36"/>
    </location>
</feature>
<sequence length="36" mass="3895">ALEQALVQVNTSQSDDEFEEEDEKAIRAKLVGSSSA</sequence>
<evidence type="ECO:0000256" key="1">
    <source>
        <dbReference type="SAM" id="MobiDB-lite"/>
    </source>
</evidence>
<organism evidence="2">
    <name type="scientific">Tanacetum cinerariifolium</name>
    <name type="common">Dalmatian daisy</name>
    <name type="synonym">Chrysanthemum cinerariifolium</name>
    <dbReference type="NCBI Taxonomy" id="118510"/>
    <lineage>
        <taxon>Eukaryota</taxon>
        <taxon>Viridiplantae</taxon>
        <taxon>Streptophyta</taxon>
        <taxon>Embryophyta</taxon>
        <taxon>Tracheophyta</taxon>
        <taxon>Spermatophyta</taxon>
        <taxon>Magnoliopsida</taxon>
        <taxon>eudicotyledons</taxon>
        <taxon>Gunneridae</taxon>
        <taxon>Pentapetalae</taxon>
        <taxon>asterids</taxon>
        <taxon>campanulids</taxon>
        <taxon>Asterales</taxon>
        <taxon>Asteraceae</taxon>
        <taxon>Asteroideae</taxon>
        <taxon>Anthemideae</taxon>
        <taxon>Anthemidinae</taxon>
        <taxon>Tanacetum</taxon>
    </lineage>
</organism>
<gene>
    <name evidence="2" type="ORF">Tci_916516</name>
</gene>
<dbReference type="EMBL" id="BKCJ011625128">
    <property type="protein sequence ID" value="GFD44547.1"/>
    <property type="molecule type" value="Genomic_DNA"/>
</dbReference>
<reference evidence="2" key="1">
    <citation type="journal article" date="2019" name="Sci. Rep.">
        <title>Draft genome of Tanacetum cinerariifolium, the natural source of mosquito coil.</title>
        <authorList>
            <person name="Yamashiro T."/>
            <person name="Shiraishi A."/>
            <person name="Satake H."/>
            <person name="Nakayama K."/>
        </authorList>
    </citation>
    <scope>NUCLEOTIDE SEQUENCE</scope>
</reference>
<name>A0A699WB82_TANCI</name>
<protein>
    <submittedName>
        <fullName evidence="2">Uncharacterized protein</fullName>
    </submittedName>
</protein>
<comment type="caution">
    <text evidence="2">The sequence shown here is derived from an EMBL/GenBank/DDBJ whole genome shotgun (WGS) entry which is preliminary data.</text>
</comment>